<dbReference type="InterPro" id="IPR055510">
    <property type="entry name" value="DUF7083"/>
</dbReference>
<evidence type="ECO:0000259" key="1">
    <source>
        <dbReference type="Pfam" id="PF23309"/>
    </source>
</evidence>
<dbReference type="HOGENOM" id="CLU_1827194_0_0_1"/>
<evidence type="ECO:0000313" key="3">
    <source>
        <dbReference type="EnsemblMetazoa" id="CPIJ010476-PA"/>
    </source>
</evidence>
<name>B0WTM3_CULQU</name>
<keyword evidence="4" id="KW-1185">Reference proteome</keyword>
<accession>B0WTM3</accession>
<reference evidence="3" key="2">
    <citation type="submission" date="2020-05" db="UniProtKB">
        <authorList>
            <consortium name="EnsemblMetazoa"/>
        </authorList>
    </citation>
    <scope>IDENTIFICATION</scope>
    <source>
        <strain evidence="3">JHB</strain>
    </source>
</reference>
<dbReference type="InParanoid" id="B0WTM3"/>
<reference evidence="2" key="1">
    <citation type="submission" date="2007-03" db="EMBL/GenBank/DDBJ databases">
        <title>Annotation of Culex pipiens quinquefasciatus.</title>
        <authorList>
            <consortium name="The Broad Institute Genome Sequencing Platform"/>
            <person name="Atkinson P.W."/>
            <person name="Hemingway J."/>
            <person name="Christensen B.M."/>
            <person name="Higgs S."/>
            <person name="Kodira C."/>
            <person name="Hannick L."/>
            <person name="Megy K."/>
            <person name="O'Leary S."/>
            <person name="Pearson M."/>
            <person name="Haas B.J."/>
            <person name="Mauceli E."/>
            <person name="Wortman J.R."/>
            <person name="Lee N.H."/>
            <person name="Guigo R."/>
            <person name="Stanke M."/>
            <person name="Alvarado L."/>
            <person name="Amedeo P."/>
            <person name="Antoine C.H."/>
            <person name="Arensburger P."/>
            <person name="Bidwell S.L."/>
            <person name="Crawford M."/>
            <person name="Camaro F."/>
            <person name="Devon K."/>
            <person name="Engels R."/>
            <person name="Hammond M."/>
            <person name="Howarth C."/>
            <person name="Koehrsen M."/>
            <person name="Lawson D."/>
            <person name="Montgomery P."/>
            <person name="Nene V."/>
            <person name="Nusbaum C."/>
            <person name="Puiu D."/>
            <person name="Romero-Severson J."/>
            <person name="Severson D.W."/>
            <person name="Shumway M."/>
            <person name="Sisk P."/>
            <person name="Stolte C."/>
            <person name="Zeng Q."/>
            <person name="Eisenstadt E."/>
            <person name="Fraser-Liggett C."/>
            <person name="Strausberg R."/>
            <person name="Galagan J."/>
            <person name="Birren B."/>
            <person name="Collins F.H."/>
        </authorList>
    </citation>
    <scope>NUCLEOTIDE SEQUENCE [LARGE SCALE GENOMIC DNA]</scope>
    <source>
        <strain evidence="2">JHB</strain>
    </source>
</reference>
<gene>
    <name evidence="3" type="primary">6043035</name>
    <name evidence="2" type="ORF">CpipJ_CPIJ010476</name>
</gene>
<protein>
    <recommendedName>
        <fullName evidence="1">DUF7083 domain-containing protein</fullName>
    </recommendedName>
</protein>
<dbReference type="STRING" id="7176.B0WTM3"/>
<feature type="domain" description="DUF7083" evidence="1">
    <location>
        <begin position="33"/>
        <end position="76"/>
    </location>
</feature>
<dbReference type="Pfam" id="PF23309">
    <property type="entry name" value="DUF7083"/>
    <property type="match status" value="1"/>
</dbReference>
<proteinExistence type="predicted"/>
<evidence type="ECO:0000313" key="2">
    <source>
        <dbReference type="EMBL" id="EDS34476.1"/>
    </source>
</evidence>
<evidence type="ECO:0000313" key="4">
    <source>
        <dbReference type="Proteomes" id="UP000002320"/>
    </source>
</evidence>
<organism>
    <name type="scientific">Culex quinquefasciatus</name>
    <name type="common">Southern house mosquito</name>
    <name type="synonym">Culex pungens</name>
    <dbReference type="NCBI Taxonomy" id="7176"/>
    <lineage>
        <taxon>Eukaryota</taxon>
        <taxon>Metazoa</taxon>
        <taxon>Ecdysozoa</taxon>
        <taxon>Arthropoda</taxon>
        <taxon>Hexapoda</taxon>
        <taxon>Insecta</taxon>
        <taxon>Pterygota</taxon>
        <taxon>Neoptera</taxon>
        <taxon>Endopterygota</taxon>
        <taxon>Diptera</taxon>
        <taxon>Nematocera</taxon>
        <taxon>Culicoidea</taxon>
        <taxon>Culicidae</taxon>
        <taxon>Culicinae</taxon>
        <taxon>Culicini</taxon>
        <taxon>Culex</taxon>
        <taxon>Culex</taxon>
    </lineage>
</organism>
<dbReference type="Proteomes" id="UP000002320">
    <property type="component" value="Unassembled WGS sequence"/>
</dbReference>
<dbReference type="AlphaFoldDB" id="B0WTM3"/>
<dbReference type="VEuPathDB" id="VectorBase:CPIJ010476"/>
<sequence>MAELQQAILKITELLQKMAAPAAAPDNSEQILESLATNISEFSFDEENGVTFDKWFRRYEDMFKEDASKLKEEAKSGEQPILVLTAEQFQLQRIQHGHLADNPFGTGSFGFLLRGGRRWGYSSFQFDTDRSTHAVVATSSC</sequence>
<dbReference type="EMBL" id="DS232089">
    <property type="protein sequence ID" value="EDS34476.1"/>
    <property type="molecule type" value="Genomic_DNA"/>
</dbReference>
<dbReference type="KEGG" id="cqu:CpipJ_CPIJ010476"/>
<dbReference type="EnsemblMetazoa" id="CPIJ010476-RA">
    <property type="protein sequence ID" value="CPIJ010476-PA"/>
    <property type="gene ID" value="CPIJ010476"/>
</dbReference>